<feature type="non-terminal residue" evidence="14">
    <location>
        <position position="104"/>
    </location>
</feature>
<organism evidence="14 15">
    <name type="scientific">Pomatorhinus ruficollis</name>
    <name type="common">streak-breasted scimitar babbler</name>
    <dbReference type="NCBI Taxonomy" id="932028"/>
    <lineage>
        <taxon>Eukaryota</taxon>
        <taxon>Metazoa</taxon>
        <taxon>Chordata</taxon>
        <taxon>Craniata</taxon>
        <taxon>Vertebrata</taxon>
        <taxon>Euteleostomi</taxon>
        <taxon>Archelosauria</taxon>
        <taxon>Archosauria</taxon>
        <taxon>Dinosauria</taxon>
        <taxon>Saurischia</taxon>
        <taxon>Theropoda</taxon>
        <taxon>Coelurosauria</taxon>
        <taxon>Aves</taxon>
        <taxon>Neognathae</taxon>
        <taxon>Neoaves</taxon>
        <taxon>Telluraves</taxon>
        <taxon>Australaves</taxon>
        <taxon>Passeriformes</taxon>
        <taxon>Sylvioidea</taxon>
        <taxon>Timaliidae</taxon>
        <taxon>Pomatorhinus</taxon>
    </lineage>
</organism>
<dbReference type="InterPro" id="IPR051657">
    <property type="entry name" value="RNF168/RNF169_E3_ubiq-ligase"/>
</dbReference>
<comment type="caution">
    <text evidence="14">The sequence shown here is derived from an EMBL/GenBank/DDBJ whole genome shotgun (WGS) entry which is preliminary data.</text>
</comment>
<keyword evidence="6" id="KW-0227">DNA damage</keyword>
<name>A0A7L4J3G9_9PASS</name>
<keyword evidence="5" id="KW-0479">Metal-binding</keyword>
<dbReference type="EMBL" id="VZSW01000485">
    <property type="protein sequence ID" value="NXY34318.1"/>
    <property type="molecule type" value="Genomic_DNA"/>
</dbReference>
<evidence type="ECO:0000256" key="12">
    <source>
        <dbReference type="SAM" id="MobiDB-lite"/>
    </source>
</evidence>
<evidence type="ECO:0000256" key="9">
    <source>
        <dbReference type="ARBA" id="ARBA00022833"/>
    </source>
</evidence>
<reference evidence="14 15" key="1">
    <citation type="submission" date="2020-02" db="EMBL/GenBank/DDBJ databases">
        <title>Bird 10,000 Genomes (B10K) Project - Family phase.</title>
        <authorList>
            <person name="Zhang G."/>
        </authorList>
    </citation>
    <scope>NUCLEOTIDE SEQUENCE [LARGE SCALE GENOMIC DNA]</scope>
    <source>
        <strain evidence="14">B10K-IZ-033-81</strain>
        <tissue evidence="14">Muscle</tissue>
    </source>
</reference>
<proteinExistence type="predicted"/>
<feature type="non-terminal residue" evidence="14">
    <location>
        <position position="1"/>
    </location>
</feature>
<dbReference type="GO" id="GO:0061630">
    <property type="term" value="F:ubiquitin protein ligase activity"/>
    <property type="evidence" value="ECO:0007669"/>
    <property type="project" value="UniProtKB-EC"/>
</dbReference>
<feature type="region of interest" description="Disordered" evidence="12">
    <location>
        <begin position="1"/>
        <end position="29"/>
    </location>
</feature>
<dbReference type="PANTHER" id="PTHR23328:SF2">
    <property type="entry name" value="E3 UBIQUITIN-PROTEIN LIGASE RNF169"/>
    <property type="match status" value="1"/>
</dbReference>
<feature type="compositionally biased region" description="Low complexity" evidence="12">
    <location>
        <begin position="1"/>
        <end position="14"/>
    </location>
</feature>
<dbReference type="Pfam" id="PF13920">
    <property type="entry name" value="zf-C3HC4_3"/>
    <property type="match status" value="1"/>
</dbReference>
<evidence type="ECO:0000256" key="11">
    <source>
        <dbReference type="PROSITE-ProRule" id="PRU00175"/>
    </source>
</evidence>
<evidence type="ECO:0000256" key="5">
    <source>
        <dbReference type="ARBA" id="ARBA00022723"/>
    </source>
</evidence>
<keyword evidence="9" id="KW-0862">Zinc</keyword>
<dbReference type="GO" id="GO:0035861">
    <property type="term" value="C:site of double-strand break"/>
    <property type="evidence" value="ECO:0007669"/>
    <property type="project" value="TreeGrafter"/>
</dbReference>
<keyword evidence="8" id="KW-0833">Ubl conjugation pathway</keyword>
<evidence type="ECO:0000256" key="10">
    <source>
        <dbReference type="ARBA" id="ARBA00023242"/>
    </source>
</evidence>
<dbReference type="InterPro" id="IPR013083">
    <property type="entry name" value="Znf_RING/FYVE/PHD"/>
</dbReference>
<evidence type="ECO:0000313" key="15">
    <source>
        <dbReference type="Proteomes" id="UP000572837"/>
    </source>
</evidence>
<sequence>RGRVSAPRRAQSRPPRGRRRRGRPAAEEEQDAVVLSVAECPVCRQALVEAVTPPCRHSLCLACFQRCLQGPGLCCPLCRSRLSTRARRQQAEPAATTAAGAAGG</sequence>
<dbReference type="EC" id="2.3.2.27" evidence="3"/>
<keyword evidence="4" id="KW-0808">Transferase</keyword>
<feature type="domain" description="RING-type" evidence="13">
    <location>
        <begin position="40"/>
        <end position="79"/>
    </location>
</feature>
<dbReference type="PANTHER" id="PTHR23328">
    <property type="entry name" value="RING-TYPE DOMAIN-CONTAINING PROTEIN"/>
    <property type="match status" value="1"/>
</dbReference>
<dbReference type="InterPro" id="IPR001841">
    <property type="entry name" value="Znf_RING"/>
</dbReference>
<keyword evidence="15" id="KW-1185">Reference proteome</keyword>
<evidence type="ECO:0000256" key="3">
    <source>
        <dbReference type="ARBA" id="ARBA00012483"/>
    </source>
</evidence>
<evidence type="ECO:0000259" key="13">
    <source>
        <dbReference type="PROSITE" id="PS50089"/>
    </source>
</evidence>
<dbReference type="Gene3D" id="3.30.40.10">
    <property type="entry name" value="Zinc/RING finger domain, C3HC4 (zinc finger)"/>
    <property type="match status" value="1"/>
</dbReference>
<evidence type="ECO:0000256" key="1">
    <source>
        <dbReference type="ARBA" id="ARBA00000900"/>
    </source>
</evidence>
<evidence type="ECO:0000256" key="7">
    <source>
        <dbReference type="ARBA" id="ARBA00022771"/>
    </source>
</evidence>
<accession>A0A7L4J3G9</accession>
<evidence type="ECO:0000313" key="14">
    <source>
        <dbReference type="EMBL" id="NXY34318.1"/>
    </source>
</evidence>
<protein>
    <recommendedName>
        <fullName evidence="3">RING-type E3 ubiquitin transferase</fullName>
        <ecNumber evidence="3">2.3.2.27</ecNumber>
    </recommendedName>
</protein>
<dbReference type="PROSITE" id="PS50089">
    <property type="entry name" value="ZF_RING_2"/>
    <property type="match status" value="1"/>
</dbReference>
<dbReference type="GO" id="GO:0005634">
    <property type="term" value="C:nucleus"/>
    <property type="evidence" value="ECO:0007669"/>
    <property type="project" value="UniProtKB-SubCell"/>
</dbReference>
<keyword evidence="7 11" id="KW-0863">Zinc-finger</keyword>
<dbReference type="GO" id="GO:0031491">
    <property type="term" value="F:nucleosome binding"/>
    <property type="evidence" value="ECO:0007669"/>
    <property type="project" value="TreeGrafter"/>
</dbReference>
<dbReference type="GO" id="GO:0006302">
    <property type="term" value="P:double-strand break repair"/>
    <property type="evidence" value="ECO:0007669"/>
    <property type="project" value="TreeGrafter"/>
</dbReference>
<keyword evidence="10" id="KW-0539">Nucleus</keyword>
<evidence type="ECO:0000256" key="6">
    <source>
        <dbReference type="ARBA" id="ARBA00022763"/>
    </source>
</evidence>
<comment type="catalytic activity">
    <reaction evidence="1">
        <text>S-ubiquitinyl-[E2 ubiquitin-conjugating enzyme]-L-cysteine + [acceptor protein]-L-lysine = [E2 ubiquitin-conjugating enzyme]-L-cysteine + N(6)-ubiquitinyl-[acceptor protein]-L-lysine.</text>
        <dbReference type="EC" id="2.3.2.27"/>
    </reaction>
</comment>
<gene>
    <name evidence="14" type="primary">Rnf169_0</name>
    <name evidence="14" type="ORF">PORRUF_R14654</name>
</gene>
<evidence type="ECO:0000256" key="8">
    <source>
        <dbReference type="ARBA" id="ARBA00022786"/>
    </source>
</evidence>
<comment type="subcellular location">
    <subcellularLocation>
        <location evidence="2">Nucleus</location>
    </subcellularLocation>
</comment>
<dbReference type="Proteomes" id="UP000572837">
    <property type="component" value="Unassembled WGS sequence"/>
</dbReference>
<dbReference type="GO" id="GO:0016874">
    <property type="term" value="F:ligase activity"/>
    <property type="evidence" value="ECO:0007669"/>
    <property type="project" value="UniProtKB-KW"/>
</dbReference>
<evidence type="ECO:0000256" key="2">
    <source>
        <dbReference type="ARBA" id="ARBA00004123"/>
    </source>
</evidence>
<dbReference type="SUPFAM" id="SSF57850">
    <property type="entry name" value="RING/U-box"/>
    <property type="match status" value="1"/>
</dbReference>
<keyword evidence="14" id="KW-0436">Ligase</keyword>
<dbReference type="AlphaFoldDB" id="A0A7L4J3G9"/>
<evidence type="ECO:0000256" key="4">
    <source>
        <dbReference type="ARBA" id="ARBA00022679"/>
    </source>
</evidence>
<dbReference type="GO" id="GO:0008270">
    <property type="term" value="F:zinc ion binding"/>
    <property type="evidence" value="ECO:0007669"/>
    <property type="project" value="UniProtKB-KW"/>
</dbReference>